<evidence type="ECO:0000313" key="2">
    <source>
        <dbReference type="Proteomes" id="UP000225215"/>
    </source>
</evidence>
<dbReference type="EMBL" id="KY290955">
    <property type="protein sequence ID" value="APU01483.1"/>
    <property type="molecule type" value="Genomic_DNA"/>
</dbReference>
<proteinExistence type="predicted"/>
<protein>
    <submittedName>
        <fullName evidence="1">Uncharacterized protein</fullName>
    </submittedName>
</protein>
<sequence length="498" mass="56190">MANKIYKEGVAHDATPNIFHNNWHRSVPWVFSKGAWHRAYDIGEENLLSNSRMLNGSDIYMYANNTKIGHVPPCYTIYNNSFNTGNNAFAMYFNQDNENTRGYTFRAIDSRIFFQTRLSLKKDKVYTASVMVRNNDETLVHSGVLADIYMDNGEDSSDYLTFTKKFDDHPLVNNTRTSIYSTFTAKQDCVIQFNFGIGVRYNTNGNFSFDSPQVTTTNKVIDYHPTPQTITNESIIFNRAAGFVANQPLMVANRSHKISGGLILSDSADELTIASKDVGNVSTGIGIDLIKNEFWVKTPDGIYHRSKLKYNIPRSISIGISVWFDVNNGFANNIRLYVNGEVYARITEPYLSLDNGLNTVFGKNGSGIRIEQFEIFLDDVSYLFNISNNGDNKLTSTNGKLELDIEGDVTWWSTVAPKITLQPNMVYIANIGDTVVIDVDAERYDSVEWHDSRGNIVSNQKQLSIEITAETDLSIFYFASFINPYGTVSTRTTRIQLS</sequence>
<name>A0A219YCQ7_9CAUD</name>
<evidence type="ECO:0000313" key="1">
    <source>
        <dbReference type="EMBL" id="APU01483.1"/>
    </source>
</evidence>
<reference evidence="1 2" key="1">
    <citation type="journal article" date="2017" name="Sci. Rep.">
        <title>Characterization and diversity of phages infecting Aeromonas salmonicida subsp. salmonicida.</title>
        <authorList>
            <person name="Vincent A.T."/>
            <person name="Paquet V.E."/>
            <person name="Bernatchez A."/>
            <person name="Tremblay D.M."/>
            <person name="Moineau S."/>
            <person name="Charette S.J."/>
        </authorList>
    </citation>
    <scope>NUCLEOTIDE SEQUENCE [LARGE SCALE GENOMIC DNA]</scope>
</reference>
<dbReference type="Proteomes" id="UP000225215">
    <property type="component" value="Segment"/>
</dbReference>
<accession>A0A219YCQ7</accession>
<organism evidence="1 2">
    <name type="scientific">Aeromonas phage 65.2</name>
    <dbReference type="NCBI Taxonomy" id="1932896"/>
    <lineage>
        <taxon>Viruses</taxon>
        <taxon>Duplodnaviria</taxon>
        <taxon>Heunggongvirae</taxon>
        <taxon>Uroviricota</taxon>
        <taxon>Caudoviricetes</taxon>
        <taxon>Pantevenvirales</taxon>
        <taxon>Straboviridae</taxon>
        <taxon>Emmerichvirinae</taxon>
        <taxon>Ishigurovirus</taxon>
        <taxon>Ishigurovirus osborne</taxon>
    </lineage>
</organism>